<dbReference type="EMBL" id="QKVO01000024">
    <property type="protein sequence ID" value="RAO94778.1"/>
    <property type="molecule type" value="Genomic_DNA"/>
</dbReference>
<proteinExistence type="predicted"/>
<evidence type="ECO:0000313" key="1">
    <source>
        <dbReference type="EMBL" id="RAO94778.1"/>
    </source>
</evidence>
<dbReference type="OrthoDB" id="402250at2"/>
<protein>
    <submittedName>
        <fullName evidence="1">Uncharacterized protein</fullName>
    </submittedName>
</protein>
<keyword evidence="2" id="KW-1185">Reference proteome</keyword>
<dbReference type="RefSeq" id="WP_112665903.1">
    <property type="nucleotide sequence ID" value="NZ_QKVO01000024.1"/>
</dbReference>
<dbReference type="AlphaFoldDB" id="A0A328PP37"/>
<evidence type="ECO:0000313" key="2">
    <source>
        <dbReference type="Proteomes" id="UP000249762"/>
    </source>
</evidence>
<organism evidence="1 2">
    <name type="scientific">Mycoplasma wenyonii</name>
    <dbReference type="NCBI Taxonomy" id="65123"/>
    <lineage>
        <taxon>Bacteria</taxon>
        <taxon>Bacillati</taxon>
        <taxon>Mycoplasmatota</taxon>
        <taxon>Mollicutes</taxon>
        <taxon>Mycoplasmataceae</taxon>
        <taxon>Mycoplasma</taxon>
    </lineage>
</organism>
<accession>A0A328PP37</accession>
<sequence length="228" mass="26828">MKKHFPSNGEKGQNPLADFQKIKSQIQQWKGRVNKKTQSIENKSLSAQQRKNLKTFYELFEELTKEKHNIFGELQRFDSSSITLTQADSFSARRPDLQSIKQALRLLGWDLSKLRLQRIPSRPSNTRPTQIVDDWGKWDSKHPFFHFYNSADDFKQALESLNANHQSVHRFRSDFQKFQHEFGNINRWTEAHFTTQRQQLQSLSSNVSVDIENHLASKLLEWIGQLKD</sequence>
<comment type="caution">
    <text evidence="1">The sequence shown here is derived from an EMBL/GenBank/DDBJ whole genome shotgun (WGS) entry which is preliminary data.</text>
</comment>
<reference evidence="2" key="1">
    <citation type="submission" date="2018-06" db="EMBL/GenBank/DDBJ databases">
        <authorList>
            <person name="Martinez Ocampo F."/>
            <person name="Quiroz Castaneda R.E."/>
            <person name="Rojas Lopez X."/>
        </authorList>
    </citation>
    <scope>NUCLEOTIDE SEQUENCE [LARGE SCALE GENOMIC DNA]</scope>
    <source>
        <strain evidence="2">INIFAP02</strain>
    </source>
</reference>
<dbReference type="Proteomes" id="UP000249762">
    <property type="component" value="Unassembled WGS sequence"/>
</dbReference>
<gene>
    <name evidence="1" type="ORF">DNK47_03215</name>
</gene>
<name>A0A328PP37_9MOLU</name>